<evidence type="ECO:0000256" key="3">
    <source>
        <dbReference type="ARBA" id="ARBA00022840"/>
    </source>
</evidence>
<dbReference type="RefSeq" id="WP_304995849.1">
    <property type="nucleotide sequence ID" value="NZ_CP101717.1"/>
</dbReference>
<protein>
    <submittedName>
        <fullName evidence="5">Biotin-dependent carboxyltransferase family protein</fullName>
    </submittedName>
</protein>
<dbReference type="GO" id="GO:0005524">
    <property type="term" value="F:ATP binding"/>
    <property type="evidence" value="ECO:0007669"/>
    <property type="project" value="UniProtKB-KW"/>
</dbReference>
<reference evidence="5" key="1">
    <citation type="submission" date="2022-07" db="EMBL/GenBank/DDBJ databases">
        <title>Complete genome sequence of Salinispirillum sp. LH10-3-1 capable of multiple carbohydrate inversion isolated from a soda lake.</title>
        <authorList>
            <person name="Liu J."/>
            <person name="Zhai Y."/>
            <person name="Zhang H."/>
            <person name="Yang H."/>
            <person name="Qu J."/>
            <person name="Li J."/>
        </authorList>
    </citation>
    <scope>NUCLEOTIDE SEQUENCE</scope>
    <source>
        <strain evidence="5">LH 10-3-1</strain>
    </source>
</reference>
<accession>A0AB38YGQ1</accession>
<keyword evidence="2" id="KW-0378">Hydrolase</keyword>
<evidence type="ECO:0000313" key="5">
    <source>
        <dbReference type="EMBL" id="WLD58564.1"/>
    </source>
</evidence>
<dbReference type="EMBL" id="CP101717">
    <property type="protein sequence ID" value="WLD58564.1"/>
    <property type="molecule type" value="Genomic_DNA"/>
</dbReference>
<dbReference type="PANTHER" id="PTHR43309:SF4">
    <property type="entry name" value="CARBOXYLTRANSFERASE DOMAIN-CONTAINING PROTEIN"/>
    <property type="match status" value="1"/>
</dbReference>
<dbReference type="PANTHER" id="PTHR43309">
    <property type="entry name" value="5-OXOPROLINASE SUBUNIT C"/>
    <property type="match status" value="1"/>
</dbReference>
<dbReference type="SUPFAM" id="SSF50891">
    <property type="entry name" value="Cyclophilin-like"/>
    <property type="match status" value="1"/>
</dbReference>
<keyword evidence="3" id="KW-0067">ATP-binding</keyword>
<gene>
    <name evidence="5" type="ORF">NFC81_01920</name>
</gene>
<dbReference type="InterPro" id="IPR029000">
    <property type="entry name" value="Cyclophilin-like_dom_sf"/>
</dbReference>
<dbReference type="InterPro" id="IPR052708">
    <property type="entry name" value="PxpC"/>
</dbReference>
<organism evidence="5">
    <name type="scientific">Salinispirillum sp. LH 10-3-1</name>
    <dbReference type="NCBI Taxonomy" id="2952525"/>
    <lineage>
        <taxon>Bacteria</taxon>
        <taxon>Pseudomonadati</taxon>
        <taxon>Pseudomonadota</taxon>
        <taxon>Gammaproteobacteria</taxon>
        <taxon>Oceanospirillales</taxon>
        <taxon>Saccharospirillaceae</taxon>
        <taxon>Salinispirillum</taxon>
    </lineage>
</organism>
<name>A0AB38YGQ1_9GAMM</name>
<dbReference type="Gene3D" id="2.40.100.10">
    <property type="entry name" value="Cyclophilin-like"/>
    <property type="match status" value="1"/>
</dbReference>
<dbReference type="GO" id="GO:0016787">
    <property type="term" value="F:hydrolase activity"/>
    <property type="evidence" value="ECO:0007669"/>
    <property type="project" value="UniProtKB-KW"/>
</dbReference>
<dbReference type="AlphaFoldDB" id="A0AB38YGQ1"/>
<dbReference type="Pfam" id="PF02626">
    <property type="entry name" value="CT_A_B"/>
    <property type="match status" value="1"/>
</dbReference>
<proteinExistence type="predicted"/>
<evidence type="ECO:0000259" key="4">
    <source>
        <dbReference type="SMART" id="SM00797"/>
    </source>
</evidence>
<evidence type="ECO:0000256" key="1">
    <source>
        <dbReference type="ARBA" id="ARBA00022741"/>
    </source>
</evidence>
<sequence>MSLLVQQAGALALLQDTGRVLGGKYGLTAGGAADLHAHHWANRLLGNPATAATVEVTIGLFSVTFTQPTTIAVTGADLGLRLNGQPHRHWCSLHVGPDDELSFQHPQQGAASGLRAYLAVSEGFMTPQRFGSRSVVVREGIGGINGAALQSSDVLPYRPMSRKVLHQVPPQFIPDYAAPLTLRVVAGYQYEQFSASAQHQLCSAPYRLTDQLDRMGYRLQGPAVSPPAQGLISEGIALGSVQIPPDGQPIILLQDRQTIGGYPKIGCVSALDCYRLSQRGPGAEVSFAWAHLPTIQTERREFERFFRMPFSPNN</sequence>
<dbReference type="SMART" id="SM00797">
    <property type="entry name" value="AHS2"/>
    <property type="match status" value="1"/>
</dbReference>
<keyword evidence="1" id="KW-0547">Nucleotide-binding</keyword>
<dbReference type="InterPro" id="IPR003778">
    <property type="entry name" value="CT_A_B"/>
</dbReference>
<evidence type="ECO:0000256" key="2">
    <source>
        <dbReference type="ARBA" id="ARBA00022801"/>
    </source>
</evidence>
<feature type="domain" description="Carboxyltransferase" evidence="4">
    <location>
        <begin position="24"/>
        <end position="305"/>
    </location>
</feature>